<evidence type="ECO:0000256" key="1">
    <source>
        <dbReference type="ARBA" id="ARBA00005534"/>
    </source>
</evidence>
<dbReference type="eggNOG" id="KOG3267">
    <property type="taxonomic scope" value="Eukaryota"/>
</dbReference>
<name>A0A1Y5INV9_OSTTA</name>
<proteinExistence type="inferred from homology"/>
<dbReference type="InterPro" id="IPR035917">
    <property type="entry name" value="YjbQ-like_sf"/>
</dbReference>
<dbReference type="Pfam" id="PF01894">
    <property type="entry name" value="YjbQ"/>
    <property type="match status" value="3"/>
</dbReference>
<organism evidence="2">
    <name type="scientific">Ostreococcus tauri</name>
    <name type="common">Marine green alga</name>
    <dbReference type="NCBI Taxonomy" id="70448"/>
    <lineage>
        <taxon>Eukaryota</taxon>
        <taxon>Viridiplantae</taxon>
        <taxon>Chlorophyta</taxon>
        <taxon>Mamiellophyceae</taxon>
        <taxon>Mamiellales</taxon>
        <taxon>Bathycoccaceae</taxon>
        <taxon>Ostreococcus</taxon>
    </lineage>
</organism>
<dbReference type="PANTHER" id="PTHR30615">
    <property type="entry name" value="UNCHARACTERIZED PROTEIN YJBQ-RELATED"/>
    <property type="match status" value="1"/>
</dbReference>
<sequence>MASVPSTSFTRTTTVASTSKRAIYLATDAVTRALGDSLKSTKVGLAHVSVATERSCALSINEAADPSVRRDMLKALDVITDGDADVASALVGKTLSVPVLDGKLALGTWQGVYLFELDDEGGERAMTVTLSAYGGDPRETGRRAALRAPGRGCHLVTDAPTVKAAPDKGVATYFCQHTSASLTINENCDPDVRVDLEGALNKIVPESWHHEGFFEHVDEGPDDMAAHVKTTLIGSSIRVPVTRGRPCMGTWQGLYLNEHRNIGGFGRGHSRDVVCVIDPDEALMQKTITVSAGKRGLIDITEDVAAVLAKESRCDTGLLHCFCEHTSASVVVGRRGGEFENKFERALNAIVPESWNVEFFRHTSEGPDDMPGHVKSTIVGAGLTLPVANGDIALGDDCRLYLCEHRTVGGFNSGLTRRLTVTLQGAKM</sequence>
<dbReference type="PROSITE" id="PS01314">
    <property type="entry name" value="UPF0047"/>
    <property type="match status" value="1"/>
</dbReference>
<evidence type="ECO:0008006" key="3">
    <source>
        <dbReference type="Google" id="ProtNLM"/>
    </source>
</evidence>
<reference evidence="2" key="1">
    <citation type="submission" date="2017-04" db="EMBL/GenBank/DDBJ databases">
        <title>Population genomics of picophytoplankton unveils novel chromosome hypervariability.</title>
        <authorList>
            <consortium name="DOE Joint Genome Institute"/>
            <person name="Blanc-Mathieu R."/>
            <person name="Krasovec M."/>
            <person name="Hebrard M."/>
            <person name="Yau S."/>
            <person name="Desgranges E."/>
            <person name="Martin J."/>
            <person name="Schackwitz W."/>
            <person name="Kuo A."/>
            <person name="Salin G."/>
            <person name="Donnadieu C."/>
            <person name="Desdevises Y."/>
            <person name="Sanchez-Ferandin S."/>
            <person name="Moreau H."/>
            <person name="Rivals E."/>
            <person name="Grigoriev I.V."/>
            <person name="Grimsley N."/>
            <person name="Eyre-Walker A."/>
            <person name="Piganeau G."/>
        </authorList>
    </citation>
    <scope>NUCLEOTIDE SEQUENCE [LARGE SCALE GENOMIC DNA]</scope>
    <source>
        <strain evidence="2">RCC 1115</strain>
    </source>
</reference>
<gene>
    <name evidence="2" type="ORF">BE221DRAFT_189968</name>
</gene>
<dbReference type="InterPro" id="IPR001602">
    <property type="entry name" value="UPF0047_YjbQ-like"/>
</dbReference>
<evidence type="ECO:0000313" key="2">
    <source>
        <dbReference type="EMBL" id="OUS48635.1"/>
    </source>
</evidence>
<dbReference type="NCBIfam" id="TIGR00149">
    <property type="entry name" value="TIGR00149_YjbQ"/>
    <property type="match status" value="2"/>
</dbReference>
<dbReference type="PANTHER" id="PTHR30615:SF8">
    <property type="entry name" value="UPF0047 PROTEIN C4A8.02C"/>
    <property type="match status" value="1"/>
</dbReference>
<dbReference type="Gene3D" id="2.60.120.460">
    <property type="entry name" value="YjbQ-like"/>
    <property type="match status" value="3"/>
</dbReference>
<dbReference type="Proteomes" id="UP000195557">
    <property type="component" value="Unassembled WGS sequence"/>
</dbReference>
<accession>A0A1Y5INV9</accession>
<protein>
    <recommendedName>
        <fullName evidence="3">Secondary thiamine-phosphate synthase enzyme</fullName>
    </recommendedName>
</protein>
<comment type="similarity">
    <text evidence="1">Belongs to the UPF0047 family.</text>
</comment>
<dbReference type="AlphaFoldDB" id="A0A1Y5INV9"/>
<dbReference type="SUPFAM" id="SSF111038">
    <property type="entry name" value="YjbQ-like"/>
    <property type="match status" value="3"/>
</dbReference>
<dbReference type="EMBL" id="KZ155774">
    <property type="protein sequence ID" value="OUS48635.1"/>
    <property type="molecule type" value="Genomic_DNA"/>
</dbReference>